<dbReference type="AlphaFoldDB" id="A6TVT9"/>
<keyword evidence="3" id="KW-1185">Reference proteome</keyword>
<reference evidence="3" key="1">
    <citation type="journal article" date="2016" name="Genome Announc.">
        <title>Complete genome sequence of Alkaliphilus metalliredigens strain QYMF, an alkaliphilic and metal-reducing bacterium isolated from borax-contaminated leachate ponds.</title>
        <authorList>
            <person name="Hwang C."/>
            <person name="Copeland A."/>
            <person name="Lucas S."/>
            <person name="Lapidus A."/>
            <person name="Barry K."/>
            <person name="Detter J.C."/>
            <person name="Glavina Del Rio T."/>
            <person name="Hammon N."/>
            <person name="Israni S."/>
            <person name="Dalin E."/>
            <person name="Tice H."/>
            <person name="Pitluck S."/>
            <person name="Chertkov O."/>
            <person name="Brettin T."/>
            <person name="Bruce D."/>
            <person name="Han C."/>
            <person name="Schmutz J."/>
            <person name="Larimer F."/>
            <person name="Land M.L."/>
            <person name="Hauser L."/>
            <person name="Kyrpides N."/>
            <person name="Mikhailova N."/>
            <person name="Ye Q."/>
            <person name="Zhou J."/>
            <person name="Richardson P."/>
            <person name="Fields M.W."/>
        </authorList>
    </citation>
    <scope>NUCLEOTIDE SEQUENCE [LARGE SCALE GENOMIC DNA]</scope>
    <source>
        <strain evidence="3">QYMF</strain>
    </source>
</reference>
<proteinExistence type="predicted"/>
<dbReference type="HOGENOM" id="CLU_185905_1_0_9"/>
<dbReference type="InterPro" id="IPR012452">
    <property type="entry name" value="DUF1657"/>
</dbReference>
<accession>A6TVT9</accession>
<evidence type="ECO:0008006" key="4">
    <source>
        <dbReference type="Google" id="ProtNLM"/>
    </source>
</evidence>
<dbReference type="Pfam" id="PF07870">
    <property type="entry name" value="DUF1657"/>
    <property type="match status" value="1"/>
</dbReference>
<dbReference type="STRING" id="293826.Amet_4227"/>
<dbReference type="eggNOG" id="ENOG5032Y9M">
    <property type="taxonomic scope" value="Bacteria"/>
</dbReference>
<dbReference type="KEGG" id="amt:Amet_4227"/>
<organism evidence="2 3">
    <name type="scientific">Alkaliphilus metalliredigens (strain QYMF)</name>
    <dbReference type="NCBI Taxonomy" id="293826"/>
    <lineage>
        <taxon>Bacteria</taxon>
        <taxon>Bacillati</taxon>
        <taxon>Bacillota</taxon>
        <taxon>Clostridia</taxon>
        <taxon>Peptostreptococcales</taxon>
        <taxon>Natronincolaceae</taxon>
        <taxon>Alkaliphilus</taxon>
    </lineage>
</organism>
<protein>
    <recommendedName>
        <fullName evidence="4">DUF1657 domain-containing protein</fullName>
    </recommendedName>
</protein>
<dbReference type="OrthoDB" id="1684731at2"/>
<evidence type="ECO:0000313" key="2">
    <source>
        <dbReference type="EMBL" id="ABR50307.1"/>
    </source>
</evidence>
<dbReference type="RefSeq" id="WP_012065255.1">
    <property type="nucleotide sequence ID" value="NC_009633.1"/>
</dbReference>
<keyword evidence="1" id="KW-0175">Coiled coil</keyword>
<evidence type="ECO:0000313" key="3">
    <source>
        <dbReference type="Proteomes" id="UP000001572"/>
    </source>
</evidence>
<dbReference type="EMBL" id="CP000724">
    <property type="protein sequence ID" value="ABR50307.1"/>
    <property type="molecule type" value="Genomic_DNA"/>
</dbReference>
<dbReference type="Proteomes" id="UP000001572">
    <property type="component" value="Chromosome"/>
</dbReference>
<evidence type="ECO:0000256" key="1">
    <source>
        <dbReference type="SAM" id="Coils"/>
    </source>
</evidence>
<gene>
    <name evidence="2" type="ordered locus">Amet_4227</name>
</gene>
<sequence>MTIGAQVKQTLATLKGSEGTLKLYAMQTHDEESKQAYEEAIQVTQGIIKDLENRIKKIELEEPQYKGN</sequence>
<feature type="coiled-coil region" evidence="1">
    <location>
        <begin position="34"/>
        <end position="68"/>
    </location>
</feature>
<name>A6TVT9_ALKMQ</name>